<dbReference type="PANTHER" id="PTHR24345:SF91">
    <property type="entry name" value="SERINE_THREONINE-PROTEIN KINASE PLK4"/>
    <property type="match status" value="1"/>
</dbReference>
<evidence type="ECO:0000259" key="6">
    <source>
        <dbReference type="PROSITE" id="PS50011"/>
    </source>
</evidence>
<organism evidence="7 8">
    <name type="scientific">Tetrahymena thermophila (strain SB210)</name>
    <dbReference type="NCBI Taxonomy" id="312017"/>
    <lineage>
        <taxon>Eukaryota</taxon>
        <taxon>Sar</taxon>
        <taxon>Alveolata</taxon>
        <taxon>Ciliophora</taxon>
        <taxon>Intramacronucleata</taxon>
        <taxon>Oligohymenophorea</taxon>
        <taxon>Hymenostomatida</taxon>
        <taxon>Tetrahymenina</taxon>
        <taxon>Tetrahymenidae</taxon>
        <taxon>Tetrahymena</taxon>
    </lineage>
</organism>
<dbReference type="Pfam" id="PF00069">
    <property type="entry name" value="Pkinase"/>
    <property type="match status" value="1"/>
</dbReference>
<evidence type="ECO:0000256" key="2">
    <source>
        <dbReference type="ARBA" id="ARBA00022679"/>
    </source>
</evidence>
<keyword evidence="2" id="KW-0808">Transferase</keyword>
<keyword evidence="1" id="KW-0723">Serine/threonine-protein kinase</keyword>
<dbReference type="InterPro" id="IPR011009">
    <property type="entry name" value="Kinase-like_dom_sf"/>
</dbReference>
<proteinExistence type="predicted"/>
<dbReference type="RefSeq" id="XP_012653231.1">
    <property type="nucleotide sequence ID" value="XM_012797777.1"/>
</dbReference>
<dbReference type="GO" id="GO:0005524">
    <property type="term" value="F:ATP binding"/>
    <property type="evidence" value="ECO:0007669"/>
    <property type="project" value="UniProtKB-KW"/>
</dbReference>
<evidence type="ECO:0000256" key="1">
    <source>
        <dbReference type="ARBA" id="ARBA00022527"/>
    </source>
</evidence>
<gene>
    <name evidence="7" type="ORF">TTHERM_000191679</name>
</gene>
<evidence type="ECO:0000256" key="4">
    <source>
        <dbReference type="ARBA" id="ARBA00022777"/>
    </source>
</evidence>
<keyword evidence="4 7" id="KW-0418">Kinase</keyword>
<keyword evidence="8" id="KW-1185">Reference proteome</keyword>
<dbReference type="GO" id="GO:0005634">
    <property type="term" value="C:nucleus"/>
    <property type="evidence" value="ECO:0007669"/>
    <property type="project" value="TreeGrafter"/>
</dbReference>
<dbReference type="InParanoid" id="W7XCH1"/>
<evidence type="ECO:0000313" key="8">
    <source>
        <dbReference type="Proteomes" id="UP000009168"/>
    </source>
</evidence>
<evidence type="ECO:0000313" key="7">
    <source>
        <dbReference type="EMBL" id="EWS74258.1"/>
    </source>
</evidence>
<dbReference type="OrthoDB" id="6078200at2759"/>
<dbReference type="InterPro" id="IPR000719">
    <property type="entry name" value="Prot_kinase_dom"/>
</dbReference>
<dbReference type="PROSITE" id="PS50011">
    <property type="entry name" value="PROTEIN_KINASE_DOM"/>
    <property type="match status" value="1"/>
</dbReference>
<evidence type="ECO:0000256" key="5">
    <source>
        <dbReference type="ARBA" id="ARBA00022840"/>
    </source>
</evidence>
<feature type="domain" description="Protein kinase" evidence="6">
    <location>
        <begin position="1"/>
        <end position="225"/>
    </location>
</feature>
<name>W7XCH1_TETTS</name>
<dbReference type="GO" id="GO:0004674">
    <property type="term" value="F:protein serine/threonine kinase activity"/>
    <property type="evidence" value="ECO:0007669"/>
    <property type="project" value="UniProtKB-KW"/>
</dbReference>
<evidence type="ECO:0000256" key="3">
    <source>
        <dbReference type="ARBA" id="ARBA00022741"/>
    </source>
</evidence>
<dbReference type="AlphaFoldDB" id="W7XCH1"/>
<dbReference type="InterPro" id="IPR008271">
    <property type="entry name" value="Ser/Thr_kinase_AS"/>
</dbReference>
<dbReference type="Gene3D" id="1.10.510.10">
    <property type="entry name" value="Transferase(Phosphotransferase) domain 1"/>
    <property type="match status" value="1"/>
</dbReference>
<sequence length="432" mass="51492">MEIAPSDRSSFLELLHFNDYNKELIFPFIKQRFLEVCTIQKGIKSRYFALKLFHLVVEKIKILHEINICHCDIKFDNILINGQGKENYKVIIIDFGQYQELNIKSTMICGTELYNPPKLIQGQKLFENFGKQIEEYSPQEFDVYQLGMLLFRILTQLQIGIDLKIVAQNKRRQLFKKKIMKLYQKTYQTEIILDEDIFDLVFQILSREFTEIKQIQQHYIYQLYLEGKIKPDEDEDLQFEDMVKYQEDQDSNRSEGESIENKINQVHKKYCDLMRESENFDSFNEWQGAFFKLQPRKIDRKKLYGGSLIAEMSTQDLLKVLLSILAENNNQIFSQNIFRKAEDSLTLEVELNYQTVEIDRKYNSEQLQEDEEDFDELIQSYIIEKIKMQIEIVTVIEKGKQVMSSLIFQSSDAEKMYYANLIQEIKEKIYNF</sequence>
<dbReference type="Proteomes" id="UP000009168">
    <property type="component" value="Unassembled WGS sequence"/>
</dbReference>
<dbReference type="EMBL" id="GG662693">
    <property type="protein sequence ID" value="EWS74258.1"/>
    <property type="molecule type" value="Genomic_DNA"/>
</dbReference>
<dbReference type="PANTHER" id="PTHR24345">
    <property type="entry name" value="SERINE/THREONINE-PROTEIN KINASE PLK"/>
    <property type="match status" value="1"/>
</dbReference>
<reference evidence="8" key="1">
    <citation type="journal article" date="2006" name="PLoS Biol.">
        <title>Macronuclear genome sequence of the ciliate Tetrahymena thermophila, a model eukaryote.</title>
        <authorList>
            <person name="Eisen J.A."/>
            <person name="Coyne R.S."/>
            <person name="Wu M."/>
            <person name="Wu D."/>
            <person name="Thiagarajan M."/>
            <person name="Wortman J.R."/>
            <person name="Badger J.H."/>
            <person name="Ren Q."/>
            <person name="Amedeo P."/>
            <person name="Jones K.M."/>
            <person name="Tallon L.J."/>
            <person name="Delcher A.L."/>
            <person name="Salzberg S.L."/>
            <person name="Silva J.C."/>
            <person name="Haas B.J."/>
            <person name="Majoros W.H."/>
            <person name="Farzad M."/>
            <person name="Carlton J.M."/>
            <person name="Smith R.K. Jr."/>
            <person name="Garg J."/>
            <person name="Pearlman R.E."/>
            <person name="Karrer K.M."/>
            <person name="Sun L."/>
            <person name="Manning G."/>
            <person name="Elde N.C."/>
            <person name="Turkewitz A.P."/>
            <person name="Asai D.J."/>
            <person name="Wilkes D.E."/>
            <person name="Wang Y."/>
            <person name="Cai H."/>
            <person name="Collins K."/>
            <person name="Stewart B.A."/>
            <person name="Lee S.R."/>
            <person name="Wilamowska K."/>
            <person name="Weinberg Z."/>
            <person name="Ruzzo W.L."/>
            <person name="Wloga D."/>
            <person name="Gaertig J."/>
            <person name="Frankel J."/>
            <person name="Tsao C.-C."/>
            <person name="Gorovsky M.A."/>
            <person name="Keeling P.J."/>
            <person name="Waller R.F."/>
            <person name="Patron N.J."/>
            <person name="Cherry J.M."/>
            <person name="Stover N.A."/>
            <person name="Krieger C.J."/>
            <person name="del Toro C."/>
            <person name="Ryder H.F."/>
            <person name="Williamson S.C."/>
            <person name="Barbeau R.A."/>
            <person name="Hamilton E.P."/>
            <person name="Orias E."/>
        </authorList>
    </citation>
    <scope>NUCLEOTIDE SEQUENCE [LARGE SCALE GENOMIC DNA]</scope>
    <source>
        <strain evidence="8">SB210</strain>
    </source>
</reference>
<dbReference type="GeneID" id="24437735"/>
<protein>
    <submittedName>
        <fullName evidence="7">Kinase domain protein</fullName>
    </submittedName>
</protein>
<keyword evidence="5" id="KW-0067">ATP-binding</keyword>
<dbReference type="KEGG" id="tet:TTHERM_000191679"/>
<keyword evidence="3" id="KW-0547">Nucleotide-binding</keyword>
<accession>W7XCH1</accession>
<dbReference type="STRING" id="312017.W7XCH1"/>
<dbReference type="PROSITE" id="PS00108">
    <property type="entry name" value="PROTEIN_KINASE_ST"/>
    <property type="match status" value="1"/>
</dbReference>
<dbReference type="SUPFAM" id="SSF56112">
    <property type="entry name" value="Protein kinase-like (PK-like)"/>
    <property type="match status" value="1"/>
</dbReference>